<evidence type="ECO:0000313" key="3">
    <source>
        <dbReference type="Proteomes" id="UP000183832"/>
    </source>
</evidence>
<keyword evidence="1" id="KW-0472">Membrane</keyword>
<proteinExistence type="predicted"/>
<sequence>MEPGSYRLVNRYDSYTNPMAQTLRPMKQICIVFLMYLSNVYLKLITAYQNLLTIPDEQEKI</sequence>
<gene>
    <name evidence="2" type="ORF">CLUMA_CG014835</name>
</gene>
<keyword evidence="1" id="KW-1133">Transmembrane helix</keyword>
<reference evidence="2 3" key="1">
    <citation type="submission" date="2015-04" db="EMBL/GenBank/DDBJ databases">
        <authorList>
            <person name="Syromyatnikov M.Y."/>
            <person name="Popov V.N."/>
        </authorList>
    </citation>
    <scope>NUCLEOTIDE SEQUENCE [LARGE SCALE GENOMIC DNA]</scope>
</reference>
<dbReference type="Proteomes" id="UP000183832">
    <property type="component" value="Unassembled WGS sequence"/>
</dbReference>
<name>A0A1J1IR68_9DIPT</name>
<organism evidence="2 3">
    <name type="scientific">Clunio marinus</name>
    <dbReference type="NCBI Taxonomy" id="568069"/>
    <lineage>
        <taxon>Eukaryota</taxon>
        <taxon>Metazoa</taxon>
        <taxon>Ecdysozoa</taxon>
        <taxon>Arthropoda</taxon>
        <taxon>Hexapoda</taxon>
        <taxon>Insecta</taxon>
        <taxon>Pterygota</taxon>
        <taxon>Neoptera</taxon>
        <taxon>Endopterygota</taxon>
        <taxon>Diptera</taxon>
        <taxon>Nematocera</taxon>
        <taxon>Chironomoidea</taxon>
        <taxon>Chironomidae</taxon>
        <taxon>Clunio</taxon>
    </lineage>
</organism>
<keyword evidence="3" id="KW-1185">Reference proteome</keyword>
<dbReference type="EMBL" id="CVRI01000055">
    <property type="protein sequence ID" value="CRL00993.1"/>
    <property type="molecule type" value="Genomic_DNA"/>
</dbReference>
<evidence type="ECO:0000313" key="2">
    <source>
        <dbReference type="EMBL" id="CRL00993.1"/>
    </source>
</evidence>
<protein>
    <submittedName>
        <fullName evidence="2">CLUMA_CG014835, isoform A</fullName>
    </submittedName>
</protein>
<accession>A0A1J1IR68</accession>
<dbReference type="AlphaFoldDB" id="A0A1J1IR68"/>
<keyword evidence="1" id="KW-0812">Transmembrane</keyword>
<feature type="transmembrane region" description="Helical" evidence="1">
    <location>
        <begin position="29"/>
        <end position="48"/>
    </location>
</feature>
<evidence type="ECO:0000256" key="1">
    <source>
        <dbReference type="SAM" id="Phobius"/>
    </source>
</evidence>